<dbReference type="SUPFAM" id="SSF54001">
    <property type="entry name" value="Cysteine proteinases"/>
    <property type="match status" value="1"/>
</dbReference>
<dbReference type="Proteomes" id="UP000245699">
    <property type="component" value="Unassembled WGS sequence"/>
</dbReference>
<dbReference type="OrthoDB" id="415023at2759"/>
<dbReference type="Pfam" id="PF02338">
    <property type="entry name" value="OTU"/>
    <property type="match status" value="1"/>
</dbReference>
<sequence>MMKKQAKSGSKDKKKNIMAEIAILESELDSKHDSEMREIKSNLQNQKQIQTQFESNTEPSEIVSTNINSLETGNSTNPKNAKQRQKMRKQKKMEEMERLQNEAEAEADGMEDNKQAEIEALEKLLEPHNLIVHQVQANGHCLYNAMIDQLKIVGNEEFTVLQMRDFAANYMRKNKDDFMPFMVNESSGEMMTAEEFEEHCDDIANTALWGGQLELTALSNVFQTPIFVYMSTSKEPLVIGDASKSHSKGGPFHLSYHKHAYGLGEHYNSLRKRLV</sequence>
<dbReference type="GO" id="GO:0004843">
    <property type="term" value="F:cysteine-type deubiquitinase activity"/>
    <property type="evidence" value="ECO:0007669"/>
    <property type="project" value="TreeGrafter"/>
</dbReference>
<dbReference type="AlphaFoldDB" id="A0A2T9YSV6"/>
<organism evidence="3 4">
    <name type="scientific">Furculomyces boomerangus</name>
    <dbReference type="NCBI Taxonomy" id="61424"/>
    <lineage>
        <taxon>Eukaryota</taxon>
        <taxon>Fungi</taxon>
        <taxon>Fungi incertae sedis</taxon>
        <taxon>Zoopagomycota</taxon>
        <taxon>Kickxellomycotina</taxon>
        <taxon>Harpellomycetes</taxon>
        <taxon>Harpellales</taxon>
        <taxon>Harpellaceae</taxon>
        <taxon>Furculomyces</taxon>
    </lineage>
</organism>
<name>A0A2T9YSV6_9FUNG</name>
<accession>A0A2T9YSV6</accession>
<dbReference type="Gene3D" id="3.90.70.80">
    <property type="match status" value="1"/>
</dbReference>
<keyword evidence="4" id="KW-1185">Reference proteome</keyword>
<dbReference type="CDD" id="cd22748">
    <property type="entry name" value="OTU_OTUD6-like"/>
    <property type="match status" value="1"/>
</dbReference>
<dbReference type="PANTHER" id="PTHR12419">
    <property type="entry name" value="OTU DOMAIN CONTAINING PROTEIN"/>
    <property type="match status" value="1"/>
</dbReference>
<dbReference type="GO" id="GO:0016579">
    <property type="term" value="P:protein deubiquitination"/>
    <property type="evidence" value="ECO:0007669"/>
    <property type="project" value="TreeGrafter"/>
</dbReference>
<evidence type="ECO:0000256" key="1">
    <source>
        <dbReference type="SAM" id="MobiDB-lite"/>
    </source>
</evidence>
<dbReference type="PROSITE" id="PS50802">
    <property type="entry name" value="OTU"/>
    <property type="match status" value="1"/>
</dbReference>
<dbReference type="InterPro" id="IPR038765">
    <property type="entry name" value="Papain-like_cys_pep_sf"/>
</dbReference>
<reference evidence="3 4" key="1">
    <citation type="journal article" date="2018" name="MBio">
        <title>Comparative Genomics Reveals the Core Gene Toolbox for the Fungus-Insect Symbiosis.</title>
        <authorList>
            <person name="Wang Y."/>
            <person name="Stata M."/>
            <person name="Wang W."/>
            <person name="Stajich J.E."/>
            <person name="White M.M."/>
            <person name="Moncalvo J.M."/>
        </authorList>
    </citation>
    <scope>NUCLEOTIDE SEQUENCE [LARGE SCALE GENOMIC DNA]</scope>
    <source>
        <strain evidence="3 4">AUS-77-4</strain>
    </source>
</reference>
<feature type="compositionally biased region" description="Polar residues" evidence="1">
    <location>
        <begin position="50"/>
        <end position="80"/>
    </location>
</feature>
<evidence type="ECO:0000313" key="4">
    <source>
        <dbReference type="Proteomes" id="UP000245699"/>
    </source>
</evidence>
<protein>
    <recommendedName>
        <fullName evidence="2">OTU domain-containing protein</fullName>
    </recommendedName>
</protein>
<evidence type="ECO:0000313" key="3">
    <source>
        <dbReference type="EMBL" id="PVU95376.1"/>
    </source>
</evidence>
<feature type="region of interest" description="Disordered" evidence="1">
    <location>
        <begin position="50"/>
        <end position="94"/>
    </location>
</feature>
<gene>
    <name evidence="3" type="ORF">BB559_002774</name>
</gene>
<comment type="caution">
    <text evidence="3">The sequence shown here is derived from an EMBL/GenBank/DDBJ whole genome shotgun (WGS) entry which is preliminary data.</text>
</comment>
<dbReference type="STRING" id="61424.A0A2T9YSV6"/>
<dbReference type="PANTHER" id="PTHR12419:SF10">
    <property type="entry name" value="DEUBIQUITINASE OTUD6B"/>
    <property type="match status" value="1"/>
</dbReference>
<feature type="domain" description="OTU" evidence="2">
    <location>
        <begin position="130"/>
        <end position="273"/>
    </location>
</feature>
<evidence type="ECO:0000259" key="2">
    <source>
        <dbReference type="PROSITE" id="PS50802"/>
    </source>
</evidence>
<dbReference type="InterPro" id="IPR050704">
    <property type="entry name" value="Peptidase_C85-like"/>
</dbReference>
<dbReference type="EMBL" id="MBFT01000189">
    <property type="protein sequence ID" value="PVU95376.1"/>
    <property type="molecule type" value="Genomic_DNA"/>
</dbReference>
<dbReference type="InterPro" id="IPR003323">
    <property type="entry name" value="OTU_dom"/>
</dbReference>
<feature type="compositionally biased region" description="Basic residues" evidence="1">
    <location>
        <begin position="81"/>
        <end position="91"/>
    </location>
</feature>
<proteinExistence type="predicted"/>